<keyword evidence="9" id="KW-1185">Reference proteome</keyword>
<protein>
    <recommendedName>
        <fullName evidence="5">LYR motif-containing protein 2</fullName>
    </recommendedName>
</protein>
<evidence type="ECO:0000256" key="3">
    <source>
        <dbReference type="ARBA" id="ARBA00022946"/>
    </source>
</evidence>
<dbReference type="Proteomes" id="UP001465668">
    <property type="component" value="Unassembled WGS sequence"/>
</dbReference>
<organism evidence="8 9">
    <name type="scientific">Seiridium cardinale</name>
    <dbReference type="NCBI Taxonomy" id="138064"/>
    <lineage>
        <taxon>Eukaryota</taxon>
        <taxon>Fungi</taxon>
        <taxon>Dikarya</taxon>
        <taxon>Ascomycota</taxon>
        <taxon>Pezizomycotina</taxon>
        <taxon>Sordariomycetes</taxon>
        <taxon>Xylariomycetidae</taxon>
        <taxon>Amphisphaeriales</taxon>
        <taxon>Sporocadaceae</taxon>
        <taxon>Seiridium</taxon>
    </lineage>
</organism>
<dbReference type="PANTHER" id="PTHR13675:SF0">
    <property type="entry name" value="LYR MOTIF-CONTAINING PROTEIN 2"/>
    <property type="match status" value="1"/>
</dbReference>
<evidence type="ECO:0000313" key="9">
    <source>
        <dbReference type="Proteomes" id="UP001465668"/>
    </source>
</evidence>
<keyword evidence="3" id="KW-0809">Transit peptide</keyword>
<feature type="domain" description="Complex 1 LYR protein" evidence="7">
    <location>
        <begin position="87"/>
        <end position="143"/>
    </location>
</feature>
<evidence type="ECO:0000256" key="5">
    <source>
        <dbReference type="ARBA" id="ARBA00026235"/>
    </source>
</evidence>
<evidence type="ECO:0000256" key="2">
    <source>
        <dbReference type="ARBA" id="ARBA00009508"/>
    </source>
</evidence>
<dbReference type="PANTHER" id="PTHR13675">
    <property type="entry name" value="LYR MOTIF-CONTAINING PROTEIN 2"/>
    <property type="match status" value="1"/>
</dbReference>
<dbReference type="Pfam" id="PF05347">
    <property type="entry name" value="Complex1_LYR"/>
    <property type="match status" value="1"/>
</dbReference>
<comment type="similarity">
    <text evidence="2">Belongs to the complex I LYR family.</text>
</comment>
<reference evidence="8 9" key="1">
    <citation type="submission" date="2024-02" db="EMBL/GenBank/DDBJ databases">
        <title>First draft genome assembly of two strains of Seiridium cardinale.</title>
        <authorList>
            <person name="Emiliani G."/>
            <person name="Scali E."/>
        </authorList>
    </citation>
    <scope>NUCLEOTIDE SEQUENCE [LARGE SCALE GENOMIC DNA]</scope>
    <source>
        <strain evidence="8 9">BM-138-000479</strain>
    </source>
</reference>
<comment type="function">
    <text evidence="6">Involved in efficient integration of the N-module into mitochondrial respiratory chain complex I.</text>
</comment>
<comment type="caution">
    <text evidence="8">The sequence shown here is derived from an EMBL/GenBank/DDBJ whole genome shotgun (WGS) entry which is preliminary data.</text>
</comment>
<dbReference type="EMBL" id="JARVKM010000009">
    <property type="protein sequence ID" value="KAK9779767.1"/>
    <property type="molecule type" value="Genomic_DNA"/>
</dbReference>
<evidence type="ECO:0000256" key="4">
    <source>
        <dbReference type="ARBA" id="ARBA00023128"/>
    </source>
</evidence>
<evidence type="ECO:0000313" key="8">
    <source>
        <dbReference type="EMBL" id="KAK9779767.1"/>
    </source>
</evidence>
<keyword evidence="4" id="KW-0496">Mitochondrion</keyword>
<comment type="subcellular location">
    <subcellularLocation>
        <location evidence="1">Mitochondrion</location>
    </subcellularLocation>
</comment>
<dbReference type="InterPro" id="IPR045293">
    <property type="entry name" value="Complex1_LYR_LYRM2"/>
</dbReference>
<sequence length="152" mass="17652">MRRVNEQGSGQRISTEVITRPAVEHAKASYRVVKQRFDAVNTFILAHMSSMSMFRLLPSRARYYATEAKKGRLGATLSLDHFLQRGRVLSLYRTILRGTRRIGDPGTRSETRNFARAEFERHREVTDLGHIRYLLSTGKTEWESMERYIEGM</sequence>
<accession>A0ABR2Y180</accession>
<proteinExistence type="inferred from homology"/>
<name>A0ABR2Y180_9PEZI</name>
<dbReference type="InterPro" id="IPR008011">
    <property type="entry name" value="Complex1_LYR_dom"/>
</dbReference>
<gene>
    <name evidence="8" type="ORF">SCAR479_03374</name>
</gene>
<evidence type="ECO:0000256" key="6">
    <source>
        <dbReference type="ARBA" id="ARBA00044735"/>
    </source>
</evidence>
<evidence type="ECO:0000256" key="1">
    <source>
        <dbReference type="ARBA" id="ARBA00004173"/>
    </source>
</evidence>
<dbReference type="CDD" id="cd20262">
    <property type="entry name" value="Complex1_LYR_LYRM2"/>
    <property type="match status" value="1"/>
</dbReference>
<evidence type="ECO:0000259" key="7">
    <source>
        <dbReference type="Pfam" id="PF05347"/>
    </source>
</evidence>